<dbReference type="GO" id="GO:0005524">
    <property type="term" value="F:ATP binding"/>
    <property type="evidence" value="ECO:0007669"/>
    <property type="project" value="UniProtKB-KW"/>
</dbReference>
<keyword evidence="2" id="KW-0547">Nucleotide-binding</keyword>
<dbReference type="InterPro" id="IPR003593">
    <property type="entry name" value="AAA+_ATPase"/>
</dbReference>
<dbReference type="InterPro" id="IPR003439">
    <property type="entry name" value="ABC_transporter-like_ATP-bd"/>
</dbReference>
<gene>
    <name evidence="5" type="ORF">SAMN05660197_0610</name>
</gene>
<accession>A0A1W1WRF8</accession>
<proteinExistence type="predicted"/>
<dbReference type="SUPFAM" id="SSF52540">
    <property type="entry name" value="P-loop containing nucleoside triphosphate hydrolases"/>
    <property type="match status" value="1"/>
</dbReference>
<evidence type="ECO:0000313" key="6">
    <source>
        <dbReference type="Proteomes" id="UP000192602"/>
    </source>
</evidence>
<dbReference type="Gene3D" id="3.40.50.300">
    <property type="entry name" value="P-loop containing nucleotide triphosphate hydrolases"/>
    <property type="match status" value="1"/>
</dbReference>
<evidence type="ECO:0000256" key="3">
    <source>
        <dbReference type="ARBA" id="ARBA00022840"/>
    </source>
</evidence>
<dbReference type="PROSITE" id="PS50893">
    <property type="entry name" value="ABC_TRANSPORTER_2"/>
    <property type="match status" value="1"/>
</dbReference>
<name>A0A1W1WRF8_9BACT</name>
<protein>
    <submittedName>
        <fullName evidence="5">Molybdate transport system ATP-binding protein</fullName>
    </submittedName>
</protein>
<dbReference type="PROSITE" id="PS00211">
    <property type="entry name" value="ABC_TRANSPORTER_1"/>
    <property type="match status" value="1"/>
</dbReference>
<dbReference type="EMBL" id="FWWZ01000001">
    <property type="protein sequence ID" value="SMC08836.1"/>
    <property type="molecule type" value="Genomic_DNA"/>
</dbReference>
<evidence type="ECO:0000256" key="1">
    <source>
        <dbReference type="ARBA" id="ARBA00022448"/>
    </source>
</evidence>
<keyword evidence="1" id="KW-0813">Transport</keyword>
<keyword evidence="3 5" id="KW-0067">ATP-binding</keyword>
<feature type="domain" description="ABC transporter" evidence="4">
    <location>
        <begin position="1"/>
        <end position="223"/>
    </location>
</feature>
<evidence type="ECO:0000313" key="5">
    <source>
        <dbReference type="EMBL" id="SMC08836.1"/>
    </source>
</evidence>
<dbReference type="Pfam" id="PF00005">
    <property type="entry name" value="ABC_tran"/>
    <property type="match status" value="1"/>
</dbReference>
<sequence length="262" mass="29678">MIAIGIYKELRDFSLEISMRVNEGEFIAITGASGSGKTTFLRVLAGLEEAKGAIVIGDEEWLGNKSLPPQKRAVGFVFQDYALFPNMSVLQNLLFVRKDVALAMHLLKITDMLDLKDRYPSQLSGGQKQRVALARAYMKKPKIMLLDEPLAALDPTIRSFLQGKIRDLHEEFGTTTFMVSHDIAEIYRLSTRVIEIERGKILRDFTKDHIGKNKRSYKAEIVDVLQEEIVVAFMGDLFRLPKKKTYKVGDIVEVTIEDLKLL</sequence>
<dbReference type="InterPro" id="IPR017871">
    <property type="entry name" value="ABC_transporter-like_CS"/>
</dbReference>
<dbReference type="PANTHER" id="PTHR42781:SF4">
    <property type="entry name" value="SPERMIDINE_PUTRESCINE IMPORT ATP-BINDING PROTEIN POTA"/>
    <property type="match status" value="1"/>
</dbReference>
<dbReference type="Proteomes" id="UP000192602">
    <property type="component" value="Unassembled WGS sequence"/>
</dbReference>
<dbReference type="SMART" id="SM00382">
    <property type="entry name" value="AAA"/>
    <property type="match status" value="1"/>
</dbReference>
<evidence type="ECO:0000256" key="2">
    <source>
        <dbReference type="ARBA" id="ARBA00022741"/>
    </source>
</evidence>
<dbReference type="InterPro" id="IPR050093">
    <property type="entry name" value="ABC_SmlMolc_Importer"/>
</dbReference>
<dbReference type="GO" id="GO:0016887">
    <property type="term" value="F:ATP hydrolysis activity"/>
    <property type="evidence" value="ECO:0007669"/>
    <property type="project" value="InterPro"/>
</dbReference>
<reference evidence="6" key="1">
    <citation type="submission" date="2017-04" db="EMBL/GenBank/DDBJ databases">
        <authorList>
            <person name="Varghese N."/>
            <person name="Submissions S."/>
        </authorList>
    </citation>
    <scope>NUCLEOTIDE SEQUENCE [LARGE SCALE GENOMIC DNA]</scope>
    <source>
        <strain evidence="6">DSM 16512</strain>
    </source>
</reference>
<dbReference type="PANTHER" id="PTHR42781">
    <property type="entry name" value="SPERMIDINE/PUTRESCINE IMPORT ATP-BINDING PROTEIN POTA"/>
    <property type="match status" value="1"/>
</dbReference>
<evidence type="ECO:0000259" key="4">
    <source>
        <dbReference type="PROSITE" id="PS50893"/>
    </source>
</evidence>
<dbReference type="STRING" id="1069081.SAMN05660197_0610"/>
<dbReference type="InterPro" id="IPR027417">
    <property type="entry name" value="P-loop_NTPase"/>
</dbReference>
<dbReference type="OrthoDB" id="9814623at2"/>
<organism evidence="5 6">
    <name type="scientific">Nitratiruptor tergarcus DSM 16512</name>
    <dbReference type="NCBI Taxonomy" id="1069081"/>
    <lineage>
        <taxon>Bacteria</taxon>
        <taxon>Pseudomonadati</taxon>
        <taxon>Campylobacterota</taxon>
        <taxon>Epsilonproteobacteria</taxon>
        <taxon>Nautiliales</taxon>
        <taxon>Nitratiruptoraceae</taxon>
        <taxon>Nitratiruptor</taxon>
    </lineage>
</organism>
<dbReference type="RefSeq" id="WP_084275096.1">
    <property type="nucleotide sequence ID" value="NZ_AP026671.1"/>
</dbReference>
<dbReference type="AlphaFoldDB" id="A0A1W1WRF8"/>
<keyword evidence="6" id="KW-1185">Reference proteome</keyword>